<evidence type="ECO:0000256" key="3">
    <source>
        <dbReference type="ARBA" id="ARBA00023274"/>
    </source>
</evidence>
<sequence>MKTLATCDCRMLPGFVSTPLSLETRINSGLLQTCENIHRKSFMGCFHPRCALKRRASVQTWKMLSPSVLEKKQTLVREVNELLQRSSVIVSFPTEGYTHKELSDLRRRLAETKIKVVKNTLMKRAIQGTPFQALQSDLRGTNAWLFLPEDFKPSIQELETANQENKKEVAFRYGVIDTYVFSGDELKEVLQLPSKKELIAQIAFAIQSVHTQLAASIHQVPTKLARAIHLAKGLDEKKESESSE</sequence>
<dbReference type="GO" id="GO:1990904">
    <property type="term" value="C:ribonucleoprotein complex"/>
    <property type="evidence" value="ECO:0007669"/>
    <property type="project" value="UniProtKB-KW"/>
</dbReference>
<gene>
    <name evidence="4" type="ORF">GpartN1_g6803.t1</name>
</gene>
<dbReference type="InterPro" id="IPR047865">
    <property type="entry name" value="Ribosomal_uL10_bac_type"/>
</dbReference>
<evidence type="ECO:0000313" key="5">
    <source>
        <dbReference type="Proteomes" id="UP001061958"/>
    </source>
</evidence>
<comment type="similarity">
    <text evidence="1">Belongs to the universal ribosomal protein uL10 family.</text>
</comment>
<reference evidence="4" key="2">
    <citation type="submission" date="2022-01" db="EMBL/GenBank/DDBJ databases">
        <authorList>
            <person name="Hirooka S."/>
            <person name="Miyagishima S.Y."/>
        </authorList>
    </citation>
    <scope>NUCLEOTIDE SEQUENCE</scope>
    <source>
        <strain evidence="4">NBRC 102759</strain>
    </source>
</reference>
<keyword evidence="5" id="KW-1185">Reference proteome</keyword>
<dbReference type="InterPro" id="IPR001790">
    <property type="entry name" value="Ribosomal_uL10"/>
</dbReference>
<dbReference type="Proteomes" id="UP001061958">
    <property type="component" value="Unassembled WGS sequence"/>
</dbReference>
<name>A0A9C7Q4J0_9RHOD</name>
<dbReference type="NCBIfam" id="NF000955">
    <property type="entry name" value="PRK00099.1-1"/>
    <property type="match status" value="1"/>
</dbReference>
<dbReference type="SUPFAM" id="SSF160369">
    <property type="entry name" value="Ribosomal protein L10-like"/>
    <property type="match status" value="1"/>
</dbReference>
<protein>
    <recommendedName>
        <fullName evidence="6">50S ribosomal protein L10</fullName>
    </recommendedName>
</protein>
<dbReference type="OrthoDB" id="360689at2759"/>
<dbReference type="PANTHER" id="PTHR11560">
    <property type="entry name" value="39S RIBOSOMAL PROTEIN L10, MITOCHONDRIAL"/>
    <property type="match status" value="1"/>
</dbReference>
<comment type="caution">
    <text evidence="4">The sequence shown here is derived from an EMBL/GenBank/DDBJ whole genome shotgun (WGS) entry which is preliminary data.</text>
</comment>
<evidence type="ECO:0000256" key="1">
    <source>
        <dbReference type="ARBA" id="ARBA00008889"/>
    </source>
</evidence>
<evidence type="ECO:0008006" key="6">
    <source>
        <dbReference type="Google" id="ProtNLM"/>
    </source>
</evidence>
<dbReference type="Gene3D" id="3.30.70.1730">
    <property type="match status" value="1"/>
</dbReference>
<organism evidence="4 5">
    <name type="scientific">Galdieria partita</name>
    <dbReference type="NCBI Taxonomy" id="83374"/>
    <lineage>
        <taxon>Eukaryota</taxon>
        <taxon>Rhodophyta</taxon>
        <taxon>Bangiophyceae</taxon>
        <taxon>Galdieriales</taxon>
        <taxon>Galdieriaceae</taxon>
        <taxon>Galdieria</taxon>
    </lineage>
</organism>
<evidence type="ECO:0000313" key="4">
    <source>
        <dbReference type="EMBL" id="GJQ15012.1"/>
    </source>
</evidence>
<dbReference type="InterPro" id="IPR043141">
    <property type="entry name" value="Ribosomal_uL10-like_sf"/>
</dbReference>
<accession>A0A9C7Q4J0</accession>
<dbReference type="CDD" id="cd05797">
    <property type="entry name" value="Ribosomal_L10"/>
    <property type="match status" value="1"/>
</dbReference>
<dbReference type="GO" id="GO:0005840">
    <property type="term" value="C:ribosome"/>
    <property type="evidence" value="ECO:0007669"/>
    <property type="project" value="UniProtKB-KW"/>
</dbReference>
<dbReference type="EMBL" id="BQMJ01000063">
    <property type="protein sequence ID" value="GJQ15012.1"/>
    <property type="molecule type" value="Genomic_DNA"/>
</dbReference>
<reference evidence="4" key="1">
    <citation type="journal article" date="2022" name="Proc. Natl. Acad. Sci. U.S.A.">
        <title>Life cycle and functional genomics of the unicellular red alga Galdieria for elucidating algal and plant evolution and industrial use.</title>
        <authorList>
            <person name="Hirooka S."/>
            <person name="Itabashi T."/>
            <person name="Ichinose T.M."/>
            <person name="Onuma R."/>
            <person name="Fujiwara T."/>
            <person name="Yamashita S."/>
            <person name="Jong L.W."/>
            <person name="Tomita R."/>
            <person name="Iwane A.H."/>
            <person name="Miyagishima S.Y."/>
        </authorList>
    </citation>
    <scope>NUCLEOTIDE SEQUENCE</scope>
    <source>
        <strain evidence="4">NBRC 102759</strain>
    </source>
</reference>
<dbReference type="Gene3D" id="6.10.250.290">
    <property type="match status" value="1"/>
</dbReference>
<dbReference type="Pfam" id="PF00466">
    <property type="entry name" value="Ribosomal_L10"/>
    <property type="match status" value="1"/>
</dbReference>
<keyword evidence="3" id="KW-0687">Ribonucleoprotein</keyword>
<evidence type="ECO:0000256" key="2">
    <source>
        <dbReference type="ARBA" id="ARBA00022980"/>
    </source>
</evidence>
<dbReference type="AlphaFoldDB" id="A0A9C7Q4J0"/>
<keyword evidence="2" id="KW-0689">Ribosomal protein</keyword>
<proteinExistence type="inferred from homology"/>